<keyword evidence="3" id="KW-1185">Reference proteome</keyword>
<dbReference type="AlphaFoldDB" id="F9RY27"/>
<sequence length="422" mass="47114">MNKTIIDFLSFSGSPLLLQRCKEMAKQRFALVEQDEKIKNVTPSLTAVSVGKREKTKIRYFAENLAQVLNCVESESFANRDLYFAALNKELIDADIKLATNLTFNECYQHLIANIGLDMLDVLCHGEVESFVELLNSEITVEGNDWTLERCGGFAGYSHCANLLCNGTQAGKVAWGAANFGYYVSFSGKGCAAIKMDVLHKALKQMPDVRLTRVDIAFDDLEGRIDVTALRKAYKAGKFITRGAPPKYAYFESGSLATSGDKKKYGIVPDGGRTFYVGNRKNGKLFRGYEKGKQLQCKDHPNWVRLEVELRNNSRVLPLDVLVDSDPYFTGSYPALTAALQDVPPVIIPISRIVAQASYDRFLEHARKQYGKFINLMSLINDKPEAIIRELTKGLTSIDIPDRLNIPVCRDNLNQSGDLCHV</sequence>
<dbReference type="GO" id="GO:0003743">
    <property type="term" value="F:translation initiation factor activity"/>
    <property type="evidence" value="ECO:0007669"/>
    <property type="project" value="UniProtKB-KW"/>
</dbReference>
<reference evidence="2 3" key="1">
    <citation type="journal article" date="2012" name="Int. J. Syst. Evol. Microbiol.">
        <title>Vibrio caribbeanicus sp. nov., isolated from the marine sponge Scleritoderma cyanea.</title>
        <authorList>
            <person name="Hoffmann M."/>
            <person name="Monday S.R."/>
            <person name="Allard M.W."/>
            <person name="Strain E.A."/>
            <person name="Whittaker P."/>
            <person name="Naum M."/>
            <person name="McCarthy P.J."/>
            <person name="Lopez J.V."/>
            <person name="Fischer M."/>
            <person name="Brown E.W."/>
        </authorList>
    </citation>
    <scope>NUCLEOTIDE SEQUENCE [LARGE SCALE GENOMIC DNA]</scope>
    <source>
        <strain evidence="2 3">ATCC 700023</strain>
    </source>
</reference>
<keyword evidence="2" id="KW-0648">Protein biosynthesis</keyword>
<feature type="domain" description="Replication initiation protein-like C-terminal" evidence="1">
    <location>
        <begin position="210"/>
        <end position="381"/>
    </location>
</feature>
<dbReference type="InterPro" id="IPR003491">
    <property type="entry name" value="REP-like_C"/>
</dbReference>
<dbReference type="EMBL" id="AFWF01000030">
    <property type="protein sequence ID" value="EGU47027.1"/>
    <property type="molecule type" value="Genomic_DNA"/>
</dbReference>
<dbReference type="Proteomes" id="UP000004605">
    <property type="component" value="Unassembled WGS sequence"/>
</dbReference>
<keyword evidence="2" id="KW-0396">Initiation factor</keyword>
<accession>F9RY27</accession>
<dbReference type="RefSeq" id="WP_006710772.1">
    <property type="nucleotide sequence ID" value="NZ_AFWF01000030.1"/>
</dbReference>
<evidence type="ECO:0000259" key="1">
    <source>
        <dbReference type="Pfam" id="PF02486"/>
    </source>
</evidence>
<proteinExistence type="predicted"/>
<evidence type="ECO:0000313" key="2">
    <source>
        <dbReference type="EMBL" id="EGU47027.1"/>
    </source>
</evidence>
<gene>
    <name evidence="2" type="ORF">VII00023_02089</name>
</gene>
<dbReference type="Pfam" id="PF02486">
    <property type="entry name" value="Rep_trans"/>
    <property type="match status" value="1"/>
</dbReference>
<protein>
    <submittedName>
        <fullName evidence="2">Putative phage replication initiation factor</fullName>
    </submittedName>
</protein>
<dbReference type="OrthoDB" id="9809126at2"/>
<comment type="caution">
    <text evidence="2">The sequence shown here is derived from an EMBL/GenBank/DDBJ whole genome shotgun (WGS) entry which is preliminary data.</text>
</comment>
<evidence type="ECO:0000313" key="3">
    <source>
        <dbReference type="Proteomes" id="UP000004605"/>
    </source>
</evidence>
<name>F9RY27_9VIBR</name>
<organism evidence="2 3">
    <name type="scientific">Vibrio ichthyoenteri ATCC 700023</name>
    <dbReference type="NCBI Taxonomy" id="870968"/>
    <lineage>
        <taxon>Bacteria</taxon>
        <taxon>Pseudomonadati</taxon>
        <taxon>Pseudomonadota</taxon>
        <taxon>Gammaproteobacteria</taxon>
        <taxon>Vibrionales</taxon>
        <taxon>Vibrionaceae</taxon>
        <taxon>Vibrio</taxon>
    </lineage>
</organism>